<evidence type="ECO:0000256" key="7">
    <source>
        <dbReference type="ARBA" id="ARBA00042026"/>
    </source>
</evidence>
<reference evidence="24" key="1">
    <citation type="journal article" date="2023" name="IScience">
        <title>Live-bearing cockroach genome reveals convergent evolutionary mechanisms linked to viviparity in insects and beyond.</title>
        <authorList>
            <person name="Fouks B."/>
            <person name="Harrison M.C."/>
            <person name="Mikhailova A.A."/>
            <person name="Marchal E."/>
            <person name="English S."/>
            <person name="Carruthers M."/>
            <person name="Jennings E.C."/>
            <person name="Chiamaka E.L."/>
            <person name="Frigard R.A."/>
            <person name="Pippel M."/>
            <person name="Attardo G.M."/>
            <person name="Benoit J.B."/>
            <person name="Bornberg-Bauer E."/>
            <person name="Tobe S.S."/>
        </authorList>
    </citation>
    <scope>NUCLEOTIDE SEQUENCE</scope>
    <source>
        <strain evidence="24">Stay&amp;Tobe</strain>
    </source>
</reference>
<evidence type="ECO:0000256" key="18">
    <source>
        <dbReference type="ARBA" id="ARBA00048739"/>
    </source>
</evidence>
<evidence type="ECO:0000256" key="4">
    <source>
        <dbReference type="ARBA" id="ARBA00039060"/>
    </source>
</evidence>
<comment type="function">
    <text evidence="8">Catalyzes the NAD-dependent dehydrogenation (oxidation) of a broad array of hydroxylated polyunsaturated fatty acids (mainly eicosanoids and docosanoids, including prostaglandins, lipoxins and resolvins), yielding their corresponding keto (oxo) metabolites. Decreases the levels of the pro-proliferative prostaglandins such as prostaglandin E2 (whose activity is increased in cancer because of an increase in the expression of cyclooxygenase 2) and generates oxo-fatty acid products that can profoundly influence cell function by abrogating pro-inflammatory cytokine expression. Converts resolvins E1, D1 and D2 to their oxo products, which represents a mode of resolvin inactivation. Resolvin E1 plays important roles during the resolution phase of acute inflammation, while resolvins D1 and D2 have a unique role in obesity-induced adipose inflammation.</text>
</comment>
<comment type="catalytic activity">
    <reaction evidence="9">
        <text>prostaglandin E1 + NAD(+) = 15-oxoprostaglandin E1 + NADH + H(+)</text>
        <dbReference type="Rhea" id="RHEA:16477"/>
        <dbReference type="ChEBI" id="CHEBI:15378"/>
        <dbReference type="ChEBI" id="CHEBI:57397"/>
        <dbReference type="ChEBI" id="CHEBI:57401"/>
        <dbReference type="ChEBI" id="CHEBI:57540"/>
        <dbReference type="ChEBI" id="CHEBI:57945"/>
    </reaction>
    <physiologicalReaction direction="left-to-right" evidence="9">
        <dbReference type="Rhea" id="RHEA:16478"/>
    </physiologicalReaction>
</comment>
<evidence type="ECO:0000256" key="1">
    <source>
        <dbReference type="ARBA" id="ARBA00006484"/>
    </source>
</evidence>
<comment type="catalytic activity">
    <reaction evidence="16">
        <text>lipoxin A4 + NAD(+) = 15-oxo-(5S,6R)-dihydroxy-(7E,9E,11Z,13E)-eicosatetraenoate + NADH + H(+)</text>
        <dbReference type="Rhea" id="RHEA:41572"/>
        <dbReference type="ChEBI" id="CHEBI:15378"/>
        <dbReference type="ChEBI" id="CHEBI:57540"/>
        <dbReference type="ChEBI" id="CHEBI:57945"/>
        <dbReference type="ChEBI" id="CHEBI:67026"/>
        <dbReference type="ChEBI" id="CHEBI:78311"/>
    </reaction>
    <physiologicalReaction direction="left-to-right" evidence="16">
        <dbReference type="Rhea" id="RHEA:41573"/>
    </physiologicalReaction>
</comment>
<gene>
    <name evidence="24" type="ORF">L9F63_015479</name>
</gene>
<dbReference type="GO" id="GO:0005737">
    <property type="term" value="C:cytoplasm"/>
    <property type="evidence" value="ECO:0007669"/>
    <property type="project" value="TreeGrafter"/>
</dbReference>
<comment type="catalytic activity">
    <reaction evidence="14">
        <text>resolvin D1 + NAD(+) = 17-oxoresolvin D1 + NADH + H(+)</text>
        <dbReference type="Rhea" id="RHEA:50128"/>
        <dbReference type="ChEBI" id="CHEBI:15378"/>
        <dbReference type="ChEBI" id="CHEBI:57540"/>
        <dbReference type="ChEBI" id="CHEBI:57945"/>
        <dbReference type="ChEBI" id="CHEBI:132079"/>
        <dbReference type="ChEBI" id="CHEBI:132081"/>
    </reaction>
    <physiologicalReaction direction="left-to-right" evidence="14">
        <dbReference type="Rhea" id="RHEA:50129"/>
    </physiologicalReaction>
</comment>
<evidence type="ECO:0000256" key="8">
    <source>
        <dbReference type="ARBA" id="ARBA00045705"/>
    </source>
</evidence>
<evidence type="ECO:0000256" key="11">
    <source>
        <dbReference type="ARBA" id="ARBA00048008"/>
    </source>
</evidence>
<dbReference type="EMBL" id="JASPKZ010003800">
    <property type="protein sequence ID" value="KAJ9592836.1"/>
    <property type="molecule type" value="Genomic_DNA"/>
</dbReference>
<dbReference type="Gene3D" id="3.40.50.720">
    <property type="entry name" value="NAD(P)-binding Rossmann-like Domain"/>
    <property type="match status" value="1"/>
</dbReference>
<dbReference type="PRINTS" id="PR00081">
    <property type="entry name" value="GDHRDH"/>
</dbReference>
<name>A0AAD8A5I2_DIPPU</name>
<dbReference type="SUPFAM" id="SSF51735">
    <property type="entry name" value="NAD(P)-binding Rossmann-fold domains"/>
    <property type="match status" value="1"/>
</dbReference>
<evidence type="ECO:0000256" key="21">
    <source>
        <dbReference type="ARBA" id="ARBA00049188"/>
    </source>
</evidence>
<evidence type="ECO:0000256" key="17">
    <source>
        <dbReference type="ARBA" id="ARBA00048611"/>
    </source>
</evidence>
<sequence length="312" mass="33592">MMVKKKSEDTSCKDPAPQKKQTLVADSSKVTTSAQASPTCQKELMSPKCKVAIITGGATGIGFSTACHLLKNCARHVIITGIDSGEGESAVEQLEERYGDNKVTFVCGDVKNPAHFEGLFEMACEAFGGTDILFNNAGILQDKSWGNEVDVNVKGVIIGTLLAFKYMGKDKGGKGGLVINNASIAGLHPLPGAPVYCITKHAVIGATLNFGHKFHYQTTGVRVCAICPGSTSTDVTENVCENQLTPEWGKEAERQIFLKPAQSPDVVGKAVMYILRQARSGTIWVVHNNILKFVEIPNRHKISTFVKEFTAC</sequence>
<comment type="catalytic activity">
    <reaction evidence="18">
        <text>prostaglandin E2 + NAD(+) = 15-oxoprostaglandin E2 + NADH + H(+)</text>
        <dbReference type="Rhea" id="RHEA:11876"/>
        <dbReference type="ChEBI" id="CHEBI:15378"/>
        <dbReference type="ChEBI" id="CHEBI:57400"/>
        <dbReference type="ChEBI" id="CHEBI:57540"/>
        <dbReference type="ChEBI" id="CHEBI:57945"/>
        <dbReference type="ChEBI" id="CHEBI:606564"/>
        <dbReference type="EC" id="1.1.1.141"/>
    </reaction>
    <physiologicalReaction direction="left-to-right" evidence="18">
        <dbReference type="Rhea" id="RHEA:11877"/>
    </physiologicalReaction>
</comment>
<comment type="catalytic activity">
    <reaction evidence="13">
        <text>(11R)-hydroxy-(5Z,8Z,12E,14Z)-eicosatetraenoate + NAD(+) = 11-oxo-(5Z,8Z,12E,14Z)-eicosatetraenoate + NADH + H(+)</text>
        <dbReference type="Rhea" id="RHEA:48640"/>
        <dbReference type="ChEBI" id="CHEBI:15378"/>
        <dbReference type="ChEBI" id="CHEBI:57540"/>
        <dbReference type="ChEBI" id="CHEBI:57945"/>
        <dbReference type="ChEBI" id="CHEBI:78836"/>
        <dbReference type="ChEBI" id="CHEBI:90697"/>
    </reaction>
    <physiologicalReaction direction="left-to-right" evidence="13">
        <dbReference type="Rhea" id="RHEA:48641"/>
    </physiologicalReaction>
</comment>
<dbReference type="PANTHER" id="PTHR44229:SF4">
    <property type="entry name" value="15-HYDROXYPROSTAGLANDIN DEHYDROGENASE [NAD(+)]"/>
    <property type="match status" value="1"/>
</dbReference>
<evidence type="ECO:0000256" key="3">
    <source>
        <dbReference type="ARBA" id="ARBA00038968"/>
    </source>
</evidence>
<feature type="region of interest" description="Disordered" evidence="23">
    <location>
        <begin position="1"/>
        <end position="26"/>
    </location>
</feature>
<evidence type="ECO:0000256" key="16">
    <source>
        <dbReference type="ARBA" id="ARBA00048535"/>
    </source>
</evidence>
<dbReference type="Proteomes" id="UP001233999">
    <property type="component" value="Unassembled WGS sequence"/>
</dbReference>
<evidence type="ECO:0000256" key="5">
    <source>
        <dbReference type="ARBA" id="ARBA00040276"/>
    </source>
</evidence>
<comment type="catalytic activity">
    <reaction evidence="19">
        <text>resolvin D2 + NAD(+) = 16-oxoresolvin D2 + NADH + H(+)</text>
        <dbReference type="Rhea" id="RHEA:53588"/>
        <dbReference type="ChEBI" id="CHEBI:15378"/>
        <dbReference type="ChEBI" id="CHEBI:57540"/>
        <dbReference type="ChEBI" id="CHEBI:57945"/>
        <dbReference type="ChEBI" id="CHEBI:133367"/>
        <dbReference type="ChEBI" id="CHEBI:137498"/>
    </reaction>
    <physiologicalReaction direction="left-to-right" evidence="19">
        <dbReference type="Rhea" id="RHEA:53589"/>
    </physiologicalReaction>
</comment>
<evidence type="ECO:0000256" key="14">
    <source>
        <dbReference type="ARBA" id="ARBA00048170"/>
    </source>
</evidence>
<evidence type="ECO:0000256" key="9">
    <source>
        <dbReference type="ARBA" id="ARBA00047325"/>
    </source>
</evidence>
<evidence type="ECO:0000256" key="2">
    <source>
        <dbReference type="ARBA" id="ARBA00023002"/>
    </source>
</evidence>
<dbReference type="InterPro" id="IPR002347">
    <property type="entry name" value="SDR_fam"/>
</dbReference>
<evidence type="ECO:0000256" key="15">
    <source>
        <dbReference type="ARBA" id="ARBA00048393"/>
    </source>
</evidence>
<dbReference type="PRINTS" id="PR00080">
    <property type="entry name" value="SDRFAMILY"/>
</dbReference>
<dbReference type="EC" id="1.1.1.141" evidence="3"/>
<evidence type="ECO:0000256" key="13">
    <source>
        <dbReference type="ARBA" id="ARBA00048144"/>
    </source>
</evidence>
<protein>
    <recommendedName>
        <fullName evidence="5">15-hydroxyprostaglandin dehydrogenase [NAD(+)]</fullName>
        <ecNumber evidence="3">1.1.1.141</ecNumber>
        <ecNumber evidence="4">1.1.1.232</ecNumber>
    </recommendedName>
    <alternativeName>
        <fullName evidence="7">Eicosanoid/docosanoid dehydrogenase [NAD(+)]</fullName>
    </alternativeName>
    <alternativeName>
        <fullName evidence="6">Prostaglandin dehydrogenase 1</fullName>
    </alternativeName>
</protein>
<comment type="catalytic activity">
    <reaction evidence="20">
        <text>(15S)-hydroxy-(5Z,8Z,11Z,13E)-eicosatetraenoate + NAD(+) = 15-oxo-(5Z,8Z,11Z,13E)-eicosatetraenoate + NADH + H(+)</text>
        <dbReference type="Rhea" id="RHEA:23260"/>
        <dbReference type="ChEBI" id="CHEBI:15378"/>
        <dbReference type="ChEBI" id="CHEBI:57409"/>
        <dbReference type="ChEBI" id="CHEBI:57410"/>
        <dbReference type="ChEBI" id="CHEBI:57540"/>
        <dbReference type="ChEBI" id="CHEBI:57945"/>
        <dbReference type="EC" id="1.1.1.232"/>
    </reaction>
    <physiologicalReaction direction="left-to-right" evidence="20">
        <dbReference type="Rhea" id="RHEA:23261"/>
    </physiologicalReaction>
</comment>
<dbReference type="Pfam" id="PF00106">
    <property type="entry name" value="adh_short"/>
    <property type="match status" value="1"/>
</dbReference>
<evidence type="ECO:0000256" key="10">
    <source>
        <dbReference type="ARBA" id="ARBA00047672"/>
    </source>
</evidence>
<accession>A0AAD8A5I2</accession>
<dbReference type="PANTHER" id="PTHR44229">
    <property type="entry name" value="15-HYDROXYPROSTAGLANDIN DEHYDROGENASE [NAD(+)]"/>
    <property type="match status" value="1"/>
</dbReference>
<comment type="caution">
    <text evidence="24">The sequence shown here is derived from an EMBL/GenBank/DDBJ whole genome shotgun (WGS) entry which is preliminary data.</text>
</comment>
<evidence type="ECO:0000256" key="22">
    <source>
        <dbReference type="RuleBase" id="RU000363"/>
    </source>
</evidence>
<dbReference type="InterPro" id="IPR036291">
    <property type="entry name" value="NAD(P)-bd_dom_sf"/>
</dbReference>
<comment type="catalytic activity">
    <reaction evidence="12">
        <text>15-oxo-(5S,6R)-dihydroxy-(7E,9E,11Z)-eicosatrienoate + NADH + H(+) = (5S,6R,15S)-trihydroxy-(7E,9E,11Z)-eicosatrienoate + NAD(+)</text>
        <dbReference type="Rhea" id="RHEA:41596"/>
        <dbReference type="ChEBI" id="CHEBI:15378"/>
        <dbReference type="ChEBI" id="CHEBI:57540"/>
        <dbReference type="ChEBI" id="CHEBI:57945"/>
        <dbReference type="ChEBI" id="CHEBI:78325"/>
        <dbReference type="ChEBI" id="CHEBI:78329"/>
    </reaction>
    <physiologicalReaction direction="left-to-right" evidence="12">
        <dbReference type="Rhea" id="RHEA:41597"/>
    </physiologicalReaction>
</comment>
<comment type="catalytic activity">
    <reaction evidence="10">
        <text>resolvin D1 + NAD(+) = 8-oxoresolvin D1 + NADH + H(+)</text>
        <dbReference type="Rhea" id="RHEA:50124"/>
        <dbReference type="ChEBI" id="CHEBI:15378"/>
        <dbReference type="ChEBI" id="CHEBI:57540"/>
        <dbReference type="ChEBI" id="CHEBI:57945"/>
        <dbReference type="ChEBI" id="CHEBI:132079"/>
        <dbReference type="ChEBI" id="CHEBI:132080"/>
    </reaction>
    <physiologicalReaction direction="left-to-right" evidence="10">
        <dbReference type="Rhea" id="RHEA:50125"/>
    </physiologicalReaction>
</comment>
<evidence type="ECO:0000256" key="12">
    <source>
        <dbReference type="ARBA" id="ARBA00048140"/>
    </source>
</evidence>
<comment type="catalytic activity">
    <reaction evidence="21">
        <text>resolvin E1 + NAD(+) = 18-oxo-resolvin E1 + NADH + H(+)</text>
        <dbReference type="Rhea" id="RHEA:49244"/>
        <dbReference type="ChEBI" id="CHEBI:15378"/>
        <dbReference type="ChEBI" id="CHEBI:57540"/>
        <dbReference type="ChEBI" id="CHEBI:57945"/>
        <dbReference type="ChEBI" id="CHEBI:91000"/>
        <dbReference type="ChEBI" id="CHEBI:91001"/>
    </reaction>
    <physiologicalReaction direction="left-to-right" evidence="21">
        <dbReference type="Rhea" id="RHEA:49245"/>
    </physiologicalReaction>
</comment>
<comment type="catalytic activity">
    <reaction evidence="15">
        <text>resolvin D2 + NAD(+) = 7-oxoresolvin D2 + NADH + H(+)</text>
        <dbReference type="Rhea" id="RHEA:53584"/>
        <dbReference type="ChEBI" id="CHEBI:15378"/>
        <dbReference type="ChEBI" id="CHEBI:57540"/>
        <dbReference type="ChEBI" id="CHEBI:57945"/>
        <dbReference type="ChEBI" id="CHEBI:133367"/>
        <dbReference type="ChEBI" id="CHEBI:137497"/>
    </reaction>
    <physiologicalReaction direction="left-to-right" evidence="15">
        <dbReference type="Rhea" id="RHEA:53585"/>
    </physiologicalReaction>
</comment>
<evidence type="ECO:0000256" key="6">
    <source>
        <dbReference type="ARBA" id="ARBA00041812"/>
    </source>
</evidence>
<comment type="similarity">
    <text evidence="1 22">Belongs to the short-chain dehydrogenases/reductases (SDR) family.</text>
</comment>
<reference evidence="24" key="2">
    <citation type="submission" date="2023-05" db="EMBL/GenBank/DDBJ databases">
        <authorList>
            <person name="Fouks B."/>
        </authorList>
    </citation>
    <scope>NUCLEOTIDE SEQUENCE</scope>
    <source>
        <strain evidence="24">Stay&amp;Tobe</strain>
        <tissue evidence="24">Testes</tissue>
    </source>
</reference>
<comment type="catalytic activity">
    <reaction evidence="11">
        <text>14-hydroxy-(4Z,7Z,10Z,12E,16Z,19Z)-docosahexaenoate + NAD(+) = 14-oxo-(4Z,7Z,10Z,12E,16Z,19Z)-docosahexaenoate + NADH + H(+)</text>
        <dbReference type="Rhea" id="RHEA:48952"/>
        <dbReference type="ChEBI" id="CHEBI:15378"/>
        <dbReference type="ChEBI" id="CHEBI:57540"/>
        <dbReference type="ChEBI" id="CHEBI:57945"/>
        <dbReference type="ChEBI" id="CHEBI:90866"/>
        <dbReference type="ChEBI" id="CHEBI:90867"/>
    </reaction>
    <physiologicalReaction direction="left-to-right" evidence="11">
        <dbReference type="Rhea" id="RHEA:48953"/>
    </physiologicalReaction>
</comment>
<keyword evidence="25" id="KW-1185">Reference proteome</keyword>
<evidence type="ECO:0000313" key="25">
    <source>
        <dbReference type="Proteomes" id="UP001233999"/>
    </source>
</evidence>
<keyword evidence="2" id="KW-0560">Oxidoreductase</keyword>
<feature type="compositionally biased region" description="Basic and acidic residues" evidence="23">
    <location>
        <begin position="1"/>
        <end position="12"/>
    </location>
</feature>
<evidence type="ECO:0000313" key="24">
    <source>
        <dbReference type="EMBL" id="KAJ9592836.1"/>
    </source>
</evidence>
<evidence type="ECO:0000256" key="20">
    <source>
        <dbReference type="ARBA" id="ARBA00049151"/>
    </source>
</evidence>
<comment type="catalytic activity">
    <reaction evidence="17">
        <text>prostaglandin A1 + NAD(+) = 15-oxo-prostaglandin A1 + NADH + H(+)</text>
        <dbReference type="Rhea" id="RHEA:41263"/>
        <dbReference type="ChEBI" id="CHEBI:15378"/>
        <dbReference type="ChEBI" id="CHEBI:57398"/>
        <dbReference type="ChEBI" id="CHEBI:57540"/>
        <dbReference type="ChEBI" id="CHEBI:57945"/>
        <dbReference type="ChEBI" id="CHEBI:85072"/>
    </reaction>
    <physiologicalReaction direction="left-to-right" evidence="17">
        <dbReference type="Rhea" id="RHEA:41264"/>
    </physiologicalReaction>
</comment>
<evidence type="ECO:0000256" key="23">
    <source>
        <dbReference type="SAM" id="MobiDB-lite"/>
    </source>
</evidence>
<proteinExistence type="inferred from homology"/>
<dbReference type="AlphaFoldDB" id="A0AAD8A5I2"/>
<dbReference type="GO" id="GO:0016404">
    <property type="term" value="F:15-hydroxyprostaglandin dehydrogenase (NAD+) activity"/>
    <property type="evidence" value="ECO:0007669"/>
    <property type="project" value="UniProtKB-EC"/>
</dbReference>
<organism evidence="24 25">
    <name type="scientific">Diploptera punctata</name>
    <name type="common">Pacific beetle cockroach</name>
    <dbReference type="NCBI Taxonomy" id="6984"/>
    <lineage>
        <taxon>Eukaryota</taxon>
        <taxon>Metazoa</taxon>
        <taxon>Ecdysozoa</taxon>
        <taxon>Arthropoda</taxon>
        <taxon>Hexapoda</taxon>
        <taxon>Insecta</taxon>
        <taxon>Pterygota</taxon>
        <taxon>Neoptera</taxon>
        <taxon>Polyneoptera</taxon>
        <taxon>Dictyoptera</taxon>
        <taxon>Blattodea</taxon>
        <taxon>Blaberoidea</taxon>
        <taxon>Blaberidae</taxon>
        <taxon>Diplopterinae</taxon>
        <taxon>Diploptera</taxon>
    </lineage>
</organism>
<dbReference type="EC" id="1.1.1.232" evidence="4"/>
<dbReference type="GO" id="GO:0047034">
    <property type="term" value="F:15-hydroxyicosatetraenoate dehydrogenase activity"/>
    <property type="evidence" value="ECO:0007669"/>
    <property type="project" value="UniProtKB-EC"/>
</dbReference>
<evidence type="ECO:0000256" key="19">
    <source>
        <dbReference type="ARBA" id="ARBA00048921"/>
    </source>
</evidence>